<proteinExistence type="inferred from homology"/>
<comment type="caution">
    <text evidence="11">The sequence shown here is derived from an EMBL/GenBank/DDBJ whole genome shotgun (WGS) entry which is preliminary data.</text>
</comment>
<dbReference type="Pfam" id="PF04756">
    <property type="entry name" value="OST3_OST6"/>
    <property type="match status" value="1"/>
</dbReference>
<dbReference type="SUPFAM" id="SSF52833">
    <property type="entry name" value="Thioredoxin-like"/>
    <property type="match status" value="1"/>
</dbReference>
<feature type="chain" id="PRO_5034643493" description="Magnesium transporter protein 1" evidence="10">
    <location>
        <begin position="20"/>
        <end position="329"/>
    </location>
</feature>
<evidence type="ECO:0000256" key="4">
    <source>
        <dbReference type="ARBA" id="ARBA00022692"/>
    </source>
</evidence>
<reference evidence="11" key="1">
    <citation type="submission" date="2020-01" db="EMBL/GenBank/DDBJ databases">
        <title>Identification and distribution of gene clusters putatively required for synthesis of sphingolipid metabolism inhibitors in phylogenetically diverse species of the filamentous fungus Fusarium.</title>
        <authorList>
            <person name="Kim H.-S."/>
            <person name="Busman M."/>
            <person name="Brown D.W."/>
            <person name="Divon H."/>
            <person name="Uhlig S."/>
            <person name="Proctor R.H."/>
        </authorList>
    </citation>
    <scope>NUCLEOTIDE SEQUENCE</scope>
    <source>
        <strain evidence="11">NRRL 53441</strain>
    </source>
</reference>
<gene>
    <name evidence="11" type="ORF">F53441_12855</name>
</gene>
<feature type="signal peptide" evidence="10">
    <location>
        <begin position="1"/>
        <end position="19"/>
    </location>
</feature>
<dbReference type="AlphaFoldDB" id="A0A8H4JV34"/>
<keyword evidence="8 9" id="KW-0472">Membrane</keyword>
<keyword evidence="4 9" id="KW-0812">Transmembrane</keyword>
<evidence type="ECO:0000256" key="3">
    <source>
        <dbReference type="ARBA" id="ARBA00009561"/>
    </source>
</evidence>
<feature type="transmembrane region" description="Helical" evidence="9">
    <location>
        <begin position="264"/>
        <end position="281"/>
    </location>
</feature>
<comment type="similarity">
    <text evidence="3">Belongs to the OST3/OST6 family.</text>
</comment>
<evidence type="ECO:0000313" key="11">
    <source>
        <dbReference type="EMBL" id="KAF4438094.1"/>
    </source>
</evidence>
<protein>
    <recommendedName>
        <fullName evidence="13">Magnesium transporter protein 1</fullName>
    </recommendedName>
</protein>
<dbReference type="Gene3D" id="3.40.30.10">
    <property type="entry name" value="Glutaredoxin"/>
    <property type="match status" value="1"/>
</dbReference>
<dbReference type="GO" id="GO:0018279">
    <property type="term" value="P:protein N-linked glycosylation via asparagine"/>
    <property type="evidence" value="ECO:0007669"/>
    <property type="project" value="TreeGrafter"/>
</dbReference>
<dbReference type="InterPro" id="IPR036249">
    <property type="entry name" value="Thioredoxin-like_sf"/>
</dbReference>
<evidence type="ECO:0000256" key="8">
    <source>
        <dbReference type="ARBA" id="ARBA00023136"/>
    </source>
</evidence>
<dbReference type="PANTHER" id="PTHR12692:SF0">
    <property type="entry name" value="GH11935P"/>
    <property type="match status" value="1"/>
</dbReference>
<feature type="transmembrane region" description="Helical" evidence="9">
    <location>
        <begin position="293"/>
        <end position="314"/>
    </location>
</feature>
<evidence type="ECO:0008006" key="13">
    <source>
        <dbReference type="Google" id="ProtNLM"/>
    </source>
</evidence>
<dbReference type="GO" id="GO:0008250">
    <property type="term" value="C:oligosaccharyltransferase complex"/>
    <property type="evidence" value="ECO:0007669"/>
    <property type="project" value="TreeGrafter"/>
</dbReference>
<keyword evidence="7 9" id="KW-1133">Transmembrane helix</keyword>
<evidence type="ECO:0000313" key="12">
    <source>
        <dbReference type="Proteomes" id="UP000605986"/>
    </source>
</evidence>
<evidence type="ECO:0000256" key="2">
    <source>
        <dbReference type="ARBA" id="ARBA00004477"/>
    </source>
</evidence>
<evidence type="ECO:0000256" key="9">
    <source>
        <dbReference type="SAM" id="Phobius"/>
    </source>
</evidence>
<keyword evidence="5 10" id="KW-0732">Signal</keyword>
<feature type="transmembrane region" description="Helical" evidence="9">
    <location>
        <begin position="212"/>
        <end position="230"/>
    </location>
</feature>
<dbReference type="FunFam" id="3.40.30.10:FF:000302">
    <property type="entry name" value="Oligosaccharyl transferase subunit (Gamma), putative"/>
    <property type="match status" value="1"/>
</dbReference>
<evidence type="ECO:0000256" key="1">
    <source>
        <dbReference type="ARBA" id="ARBA00002791"/>
    </source>
</evidence>
<name>A0A8H4JV34_9HYPO</name>
<dbReference type="InterPro" id="IPR021149">
    <property type="entry name" value="OligosaccharylTrfase_OST3/OST6"/>
</dbReference>
<comment type="subcellular location">
    <subcellularLocation>
        <location evidence="2">Endoplasmic reticulum membrane</location>
        <topology evidence="2">Multi-pass membrane protein</topology>
    </subcellularLocation>
</comment>
<feature type="transmembrane region" description="Helical" evidence="9">
    <location>
        <begin position="179"/>
        <end position="200"/>
    </location>
</feature>
<comment type="function">
    <text evidence="1">Subunit of the oligosaccharyl transferase (OST) complex that catalyzes the initial transfer of a defined glycan (Glc(3)Man(9)GlcNAc(2) in eukaryotes) from the lipid carrier dolichol-pyrophosphate to an asparagine residue within an Asn-X-Ser/Thr consensus motif in nascent polypeptide chains, the first step in protein N-glycosylation. N-glycosylation occurs cotranslationally and the complex associates with the Sec61 complex at the channel-forming translocon complex that mediates protein translocation across the endoplasmic reticulum (ER). All subunits are required for a maximal enzyme activity.</text>
</comment>
<dbReference type="PANTHER" id="PTHR12692">
    <property type="entry name" value="DOLICHYL-DIPHOSPHOOLIGOSACCHARIDE--PROTEIN GLYCOSYLTRANSFERASE-RELATED"/>
    <property type="match status" value="1"/>
</dbReference>
<evidence type="ECO:0000256" key="7">
    <source>
        <dbReference type="ARBA" id="ARBA00022989"/>
    </source>
</evidence>
<keyword evidence="6" id="KW-0256">Endoplasmic reticulum</keyword>
<keyword evidence="12" id="KW-1185">Reference proteome</keyword>
<dbReference type="OrthoDB" id="67566at2759"/>
<evidence type="ECO:0000256" key="5">
    <source>
        <dbReference type="ARBA" id="ARBA00022729"/>
    </source>
</evidence>
<evidence type="ECO:0000256" key="10">
    <source>
        <dbReference type="SAM" id="SignalP"/>
    </source>
</evidence>
<dbReference type="Proteomes" id="UP000605986">
    <property type="component" value="Unassembled WGS sequence"/>
</dbReference>
<dbReference type="EMBL" id="JAADJG010000741">
    <property type="protein sequence ID" value="KAF4438094.1"/>
    <property type="molecule type" value="Genomic_DNA"/>
</dbReference>
<organism evidence="11 12">
    <name type="scientific">Fusarium austroafricanum</name>
    <dbReference type="NCBI Taxonomy" id="2364996"/>
    <lineage>
        <taxon>Eukaryota</taxon>
        <taxon>Fungi</taxon>
        <taxon>Dikarya</taxon>
        <taxon>Ascomycota</taxon>
        <taxon>Pezizomycotina</taxon>
        <taxon>Sordariomycetes</taxon>
        <taxon>Hypocreomycetidae</taxon>
        <taxon>Hypocreales</taxon>
        <taxon>Nectriaceae</taxon>
        <taxon>Fusarium</taxon>
        <taxon>Fusarium concolor species complex</taxon>
    </lineage>
</organism>
<sequence>MRFFTALLSFGLLATGVVAAKKSSAERFNDFHAKQSSTPIKLKESTYKSLTSTPRDYSVAVLLTAADARFSCQLCREFQPEWDLLGKSWAKGDKAGDSRLIFGTLDFVDGREIFMSLGLQTAPVLLFFHPTVGPHAVVKPDPLRYDFNSGPATAEKVHSWITRQLPDRPHPPVKRPFNFAGWAITITIVLGAITGGIVAWPYVSPVLQSRNLWAALSLMTILLFISGHMFNHIRKVPYVTGDGRGGINYIAGGFQNQLGLETQVVAAIYGVLSFCAINLAIKVPRIAEAKSQQVAVIAFGGLLFLVNSFLLSVFRVKNPGYPFSLPPFM</sequence>
<evidence type="ECO:0000256" key="6">
    <source>
        <dbReference type="ARBA" id="ARBA00022824"/>
    </source>
</evidence>
<accession>A0A8H4JV34</accession>